<dbReference type="OrthoDB" id="9779457at2"/>
<feature type="domain" description="4Fe-4S ferredoxin-type" evidence="6">
    <location>
        <begin position="49"/>
        <end position="68"/>
    </location>
</feature>
<dbReference type="PROSITE" id="PS00198">
    <property type="entry name" value="4FE4S_FER_1"/>
    <property type="match status" value="1"/>
</dbReference>
<gene>
    <name evidence="7" type="ORF">SAMN04488540_103149</name>
</gene>
<reference evidence="8" key="1">
    <citation type="submission" date="2016-10" db="EMBL/GenBank/DDBJ databases">
        <authorList>
            <person name="Varghese N."/>
            <person name="Submissions S."/>
        </authorList>
    </citation>
    <scope>NUCLEOTIDE SEQUENCE [LARGE SCALE GENOMIC DNA]</scope>
    <source>
        <strain evidence="8">DSM 23317</strain>
    </source>
</reference>
<proteinExistence type="predicted"/>
<dbReference type="SUPFAM" id="SSF54862">
    <property type="entry name" value="4Fe-4S ferredoxins"/>
    <property type="match status" value="1"/>
</dbReference>
<dbReference type="GO" id="GO:0051539">
    <property type="term" value="F:4 iron, 4 sulfur cluster binding"/>
    <property type="evidence" value="ECO:0007669"/>
    <property type="project" value="UniProtKB-KW"/>
</dbReference>
<feature type="transmembrane region" description="Helical" evidence="5">
    <location>
        <begin position="17"/>
        <end position="37"/>
    </location>
</feature>
<dbReference type="Gene3D" id="3.30.70.20">
    <property type="match status" value="2"/>
</dbReference>
<feature type="domain" description="4Fe-4S ferredoxin-type" evidence="6">
    <location>
        <begin position="127"/>
        <end position="156"/>
    </location>
</feature>
<keyword evidence="3" id="KW-0408">Iron</keyword>
<organism evidence="7 8">
    <name type="scientific">Ferrimonas sediminum</name>
    <dbReference type="NCBI Taxonomy" id="718193"/>
    <lineage>
        <taxon>Bacteria</taxon>
        <taxon>Pseudomonadati</taxon>
        <taxon>Pseudomonadota</taxon>
        <taxon>Gammaproteobacteria</taxon>
        <taxon>Alteromonadales</taxon>
        <taxon>Ferrimonadaceae</taxon>
        <taxon>Ferrimonas</taxon>
    </lineage>
</organism>
<evidence type="ECO:0000256" key="3">
    <source>
        <dbReference type="ARBA" id="ARBA00023004"/>
    </source>
</evidence>
<evidence type="ECO:0000256" key="2">
    <source>
        <dbReference type="ARBA" id="ARBA00022723"/>
    </source>
</evidence>
<dbReference type="InterPro" id="IPR017896">
    <property type="entry name" value="4Fe4S_Fe-S-bd"/>
</dbReference>
<evidence type="ECO:0000313" key="8">
    <source>
        <dbReference type="Proteomes" id="UP000199527"/>
    </source>
</evidence>
<dbReference type="AlphaFoldDB" id="A0A1G8NK39"/>
<evidence type="ECO:0000256" key="5">
    <source>
        <dbReference type="SAM" id="Phobius"/>
    </source>
</evidence>
<evidence type="ECO:0000259" key="6">
    <source>
        <dbReference type="PROSITE" id="PS51379"/>
    </source>
</evidence>
<accession>A0A1G8NK39</accession>
<dbReference type="GO" id="GO:0046872">
    <property type="term" value="F:metal ion binding"/>
    <property type="evidence" value="ECO:0007669"/>
    <property type="project" value="UniProtKB-KW"/>
</dbReference>
<keyword evidence="5" id="KW-0812">Transmembrane</keyword>
<evidence type="ECO:0000313" key="7">
    <source>
        <dbReference type="EMBL" id="SDI80477.1"/>
    </source>
</evidence>
<name>A0A1G8NK39_9GAMM</name>
<dbReference type="InterPro" id="IPR050954">
    <property type="entry name" value="ET_IronSulfur_Cluster-Binding"/>
</dbReference>
<dbReference type="Pfam" id="PF12800">
    <property type="entry name" value="Fer4_4"/>
    <property type="match status" value="1"/>
</dbReference>
<keyword evidence="8" id="KW-1185">Reference proteome</keyword>
<keyword evidence="2" id="KW-0479">Metal-binding</keyword>
<keyword evidence="4" id="KW-0411">Iron-sulfur</keyword>
<protein>
    <submittedName>
        <fullName evidence="7">Fe-S-cluster-containing dehydrogenase component</fullName>
    </submittedName>
</protein>
<dbReference type="CDD" id="cd10550">
    <property type="entry name" value="DMSOR_beta_like"/>
    <property type="match status" value="1"/>
</dbReference>
<dbReference type="Pfam" id="PF13247">
    <property type="entry name" value="Fer4_11"/>
    <property type="match status" value="1"/>
</dbReference>
<dbReference type="PANTHER" id="PTHR43177">
    <property type="entry name" value="PROTEIN NRFC"/>
    <property type="match status" value="1"/>
</dbReference>
<sequence length="229" mass="24744">MTNKGSNTEMDSGRRHFLTALGSAGMLIGLSGSAYVLRDDKIYIKSAGGALVVDLKKCMGCGSCMTTCSLTHHGKASMSLARIQIQQDSFAPFPGDIQMATCHQCEDAPCVGACPVNANKANEDYGFVRDIDPERCIGCMQCIEACPYTPKRVQWNAETRSAQKCDLCVNTPFMEEEGGPEGVRACQRVCPVAAIDFVTELPGANAPDDRYVVNLRNESWALTGKTIED</sequence>
<keyword evidence="5" id="KW-1133">Transmembrane helix</keyword>
<keyword evidence="1" id="KW-0004">4Fe-4S</keyword>
<dbReference type="EMBL" id="FNEM01000003">
    <property type="protein sequence ID" value="SDI80477.1"/>
    <property type="molecule type" value="Genomic_DNA"/>
</dbReference>
<evidence type="ECO:0000256" key="4">
    <source>
        <dbReference type="ARBA" id="ARBA00023014"/>
    </source>
</evidence>
<keyword evidence="5" id="KW-0472">Membrane</keyword>
<dbReference type="PANTHER" id="PTHR43177:SF9">
    <property type="entry name" value="PROTEIN NRFC"/>
    <property type="match status" value="1"/>
</dbReference>
<evidence type="ECO:0000256" key="1">
    <source>
        <dbReference type="ARBA" id="ARBA00022485"/>
    </source>
</evidence>
<dbReference type="Proteomes" id="UP000199527">
    <property type="component" value="Unassembled WGS sequence"/>
</dbReference>
<dbReference type="RefSeq" id="WP_090363025.1">
    <property type="nucleotide sequence ID" value="NZ_FNEM01000003.1"/>
</dbReference>
<feature type="domain" description="4Fe-4S ferredoxin-type" evidence="6">
    <location>
        <begin position="93"/>
        <end position="124"/>
    </location>
</feature>
<dbReference type="InterPro" id="IPR017900">
    <property type="entry name" value="4Fe4S_Fe_S_CS"/>
</dbReference>
<dbReference type="PROSITE" id="PS51379">
    <property type="entry name" value="4FE4S_FER_2"/>
    <property type="match status" value="3"/>
</dbReference>